<dbReference type="EMBL" id="AP021857">
    <property type="protein sequence ID" value="BBO19786.1"/>
    <property type="molecule type" value="Genomic_DNA"/>
</dbReference>
<evidence type="ECO:0000313" key="3">
    <source>
        <dbReference type="Proteomes" id="UP000662914"/>
    </source>
</evidence>
<protein>
    <recommendedName>
        <fullName evidence="4">MSHA biogenesis protein MshJ</fullName>
    </recommendedName>
</protein>
<proteinExistence type="predicted"/>
<dbReference type="AlphaFoldDB" id="A0A809RUC0"/>
<evidence type="ECO:0000313" key="2">
    <source>
        <dbReference type="EMBL" id="BBO19786.1"/>
    </source>
</evidence>
<reference evidence="2" key="1">
    <citation type="journal article" name="DNA Res.">
        <title>The physiological potential of anammox bacteria as revealed by their core genome structure.</title>
        <authorList>
            <person name="Okubo T."/>
            <person name="Toyoda A."/>
            <person name="Fukuhara K."/>
            <person name="Uchiyama I."/>
            <person name="Harigaya Y."/>
            <person name="Kuroiwa M."/>
            <person name="Suzuki T."/>
            <person name="Murakami Y."/>
            <person name="Suwa Y."/>
            <person name="Takami H."/>
        </authorList>
    </citation>
    <scope>NUCLEOTIDE SEQUENCE</scope>
    <source>
        <strain evidence="2">317325-3</strain>
    </source>
</reference>
<keyword evidence="1" id="KW-0812">Transmembrane</keyword>
<name>A0A809RUC0_9PROT</name>
<dbReference type="Proteomes" id="UP000662914">
    <property type="component" value="Chromosome"/>
</dbReference>
<feature type="transmembrane region" description="Helical" evidence="1">
    <location>
        <begin position="21"/>
        <end position="43"/>
    </location>
</feature>
<evidence type="ECO:0008006" key="4">
    <source>
        <dbReference type="Google" id="ProtNLM"/>
    </source>
</evidence>
<dbReference type="KEGG" id="ddz:DSYM_04850"/>
<organism evidence="2 3">
    <name type="scientific">Candidatus Desulfobacillus denitrificans</name>
    <dbReference type="NCBI Taxonomy" id="2608985"/>
    <lineage>
        <taxon>Bacteria</taxon>
        <taxon>Pseudomonadati</taxon>
        <taxon>Pseudomonadota</taxon>
        <taxon>Betaproteobacteria</taxon>
        <taxon>Candidatus Desulfobacillus</taxon>
    </lineage>
</organism>
<keyword evidence="1" id="KW-0472">Membrane</keyword>
<accession>A0A809RUC0</accession>
<keyword evidence="1" id="KW-1133">Transmembrane helix</keyword>
<sequence>MSKMLAAWQAKFDALSLRERLMVAIAAFAATYFLVDALLLGSWQRQNAGIKATLLEQRAESARTAAQVQEQQVRAGSHPDALARARIREIEQKIAAIDASLQSSSKQLVPPERMASLLEDLLKGNKRLQLVKLATLPAEALLAREPASGAAQAAEPMQAAAEQPAGQNIFKHGVELTLRGSYFDMLDYLAQIEALPWQMYWGRLRLEARDYNRPVLTLTLYTLSLDKTWLTI</sequence>
<evidence type="ECO:0000256" key="1">
    <source>
        <dbReference type="SAM" id="Phobius"/>
    </source>
</evidence>
<gene>
    <name evidence="2" type="ORF">DSYM_04850</name>
</gene>